<dbReference type="EMBL" id="CP022957">
    <property type="protein sequence ID" value="ASV31665.1"/>
    <property type="molecule type" value="Genomic_DNA"/>
</dbReference>
<dbReference type="PROSITE" id="PS51384">
    <property type="entry name" value="FAD_FR"/>
    <property type="match status" value="1"/>
</dbReference>
<keyword evidence="10" id="KW-1185">Reference proteome</keyword>
<dbReference type="Pfam" id="PF22290">
    <property type="entry name" value="DmmA-like_N"/>
    <property type="match status" value="1"/>
</dbReference>
<dbReference type="GO" id="GO:0051537">
    <property type="term" value="F:2 iron, 2 sulfur cluster binding"/>
    <property type="evidence" value="ECO:0007669"/>
    <property type="project" value="UniProtKB-KW"/>
</dbReference>
<name>A0A223V8D8_9FLAO</name>
<dbReference type="InterPro" id="IPR001041">
    <property type="entry name" value="2Fe-2S_ferredoxin-type"/>
</dbReference>
<dbReference type="SUPFAM" id="SSF52343">
    <property type="entry name" value="Ferredoxin reductase-like, C-terminal NADP-linked domain"/>
    <property type="match status" value="1"/>
</dbReference>
<dbReference type="Gene3D" id="3.40.50.80">
    <property type="entry name" value="Nucleotide-binding domain of ferredoxin-NADP reductase (FNR) module"/>
    <property type="match status" value="1"/>
</dbReference>
<evidence type="ECO:0000313" key="9">
    <source>
        <dbReference type="EMBL" id="ASV31665.1"/>
    </source>
</evidence>
<proteinExistence type="predicted"/>
<dbReference type="KEGG" id="marb:CJ263_16385"/>
<dbReference type="Proteomes" id="UP000215244">
    <property type="component" value="Chromosome"/>
</dbReference>
<evidence type="ECO:0000256" key="3">
    <source>
        <dbReference type="ARBA" id="ARBA00022643"/>
    </source>
</evidence>
<dbReference type="InterPro" id="IPR006058">
    <property type="entry name" value="2Fe2S_fd_BS"/>
</dbReference>
<keyword evidence="2" id="KW-0285">Flavoprotein</keyword>
<dbReference type="Pfam" id="PF00111">
    <property type="entry name" value="Fer2"/>
    <property type="match status" value="1"/>
</dbReference>
<dbReference type="PANTHER" id="PTHR47354">
    <property type="entry name" value="NADH OXIDOREDUCTASE HCR"/>
    <property type="match status" value="1"/>
</dbReference>
<dbReference type="SUPFAM" id="SSF54292">
    <property type="entry name" value="2Fe-2S ferredoxin-like"/>
    <property type="match status" value="1"/>
</dbReference>
<evidence type="ECO:0000256" key="6">
    <source>
        <dbReference type="ARBA" id="ARBA00023002"/>
    </source>
</evidence>
<dbReference type="InterPro" id="IPR017927">
    <property type="entry name" value="FAD-bd_FR_type"/>
</dbReference>
<organism evidence="9 10">
    <name type="scientific">Maribacter cobaltidurans</name>
    <dbReference type="NCBI Taxonomy" id="1178778"/>
    <lineage>
        <taxon>Bacteria</taxon>
        <taxon>Pseudomonadati</taxon>
        <taxon>Bacteroidota</taxon>
        <taxon>Flavobacteriia</taxon>
        <taxon>Flavobacteriales</taxon>
        <taxon>Flavobacteriaceae</taxon>
        <taxon>Maribacter</taxon>
    </lineage>
</organism>
<dbReference type="GO" id="GO:0046872">
    <property type="term" value="F:metal ion binding"/>
    <property type="evidence" value="ECO:0007669"/>
    <property type="project" value="UniProtKB-KW"/>
</dbReference>
<evidence type="ECO:0000256" key="2">
    <source>
        <dbReference type="ARBA" id="ARBA00022630"/>
    </source>
</evidence>
<evidence type="ECO:0000256" key="4">
    <source>
        <dbReference type="ARBA" id="ARBA00022714"/>
    </source>
</evidence>
<keyword evidence="4" id="KW-0001">2Fe-2S</keyword>
<dbReference type="InterPro" id="IPR054582">
    <property type="entry name" value="DmmA-like_N"/>
</dbReference>
<dbReference type="Gene3D" id="2.40.30.10">
    <property type="entry name" value="Translation factors"/>
    <property type="match status" value="1"/>
</dbReference>
<dbReference type="PROSITE" id="PS00197">
    <property type="entry name" value="2FE2S_FER_1"/>
    <property type="match status" value="1"/>
</dbReference>
<dbReference type="RefSeq" id="WP_094998253.1">
    <property type="nucleotide sequence ID" value="NZ_BMJL01000010.1"/>
</dbReference>
<dbReference type="InterPro" id="IPR036010">
    <property type="entry name" value="2Fe-2S_ferredoxin-like_sf"/>
</dbReference>
<dbReference type="PROSITE" id="PS51085">
    <property type="entry name" value="2FE2S_FER_2"/>
    <property type="match status" value="1"/>
</dbReference>
<dbReference type="CDD" id="cd06185">
    <property type="entry name" value="PDR_like"/>
    <property type="match status" value="1"/>
</dbReference>
<dbReference type="CDD" id="cd00207">
    <property type="entry name" value="fer2"/>
    <property type="match status" value="1"/>
</dbReference>
<evidence type="ECO:0000256" key="1">
    <source>
        <dbReference type="ARBA" id="ARBA00001917"/>
    </source>
</evidence>
<dbReference type="InterPro" id="IPR017938">
    <property type="entry name" value="Riboflavin_synthase-like_b-brl"/>
</dbReference>
<accession>A0A223V8D8</accession>
<keyword evidence="5" id="KW-0479">Metal-binding</keyword>
<sequence>MRYRNTWEEATIEAAEQVAANVMQFRIRPKNGTQKFTVGAHLDVSVLINDIPEIRSYSLVGSYAPHAPYTIAVKRLPQSRGGSQYMWSLKKGSKIKISQPANHFELGFGATDYLLIAGGIGITPIVGMAQQLADRPGKNVRMLYLGQSQAEMPFIETLQEVLGDRLTLHYSDAEGFYDTAQILELVNAKTQVYLCGPIGLMNAVRKTWEESPFETTNLRYETFGASGLFAPQKFIVTIPRFKKQIEVQENETLLHALEAADIDVMYDCKKGECGLCQVDILECSGDIDHRDFFLSEAEKGENKKMCACVSRVANGSITIDTAYRGK</sequence>
<keyword evidence="3" id="KW-0288">FMN</keyword>
<evidence type="ECO:0000313" key="10">
    <source>
        <dbReference type="Proteomes" id="UP000215244"/>
    </source>
</evidence>
<evidence type="ECO:0000256" key="7">
    <source>
        <dbReference type="ARBA" id="ARBA00023004"/>
    </source>
</evidence>
<dbReference type="AlphaFoldDB" id="A0A223V8D8"/>
<dbReference type="PANTHER" id="PTHR47354:SF2">
    <property type="entry name" value="BLR2392 PROTEIN"/>
    <property type="match status" value="1"/>
</dbReference>
<keyword evidence="6" id="KW-0560">Oxidoreductase</keyword>
<dbReference type="InterPro" id="IPR012675">
    <property type="entry name" value="Beta-grasp_dom_sf"/>
</dbReference>
<dbReference type="InterPro" id="IPR039261">
    <property type="entry name" value="FNR_nucleotide-bd"/>
</dbReference>
<dbReference type="PRINTS" id="PR00409">
    <property type="entry name" value="PHDIOXRDTASE"/>
</dbReference>
<dbReference type="InterPro" id="IPR050415">
    <property type="entry name" value="MRET"/>
</dbReference>
<evidence type="ECO:0000256" key="5">
    <source>
        <dbReference type="ARBA" id="ARBA00022723"/>
    </source>
</evidence>
<evidence type="ECO:0000256" key="8">
    <source>
        <dbReference type="ARBA" id="ARBA00023014"/>
    </source>
</evidence>
<gene>
    <name evidence="9" type="ORF">CJ263_16385</name>
</gene>
<dbReference type="OrthoDB" id="9801223at2"/>
<protein>
    <submittedName>
        <fullName evidence="9">Uncharacterized protein</fullName>
    </submittedName>
</protein>
<comment type="cofactor">
    <cofactor evidence="1">
        <name>FMN</name>
        <dbReference type="ChEBI" id="CHEBI:58210"/>
    </cofactor>
</comment>
<keyword evidence="8" id="KW-0411">Iron-sulfur</keyword>
<keyword evidence="7" id="KW-0408">Iron</keyword>
<dbReference type="SUPFAM" id="SSF63380">
    <property type="entry name" value="Riboflavin synthase domain-like"/>
    <property type="match status" value="1"/>
</dbReference>
<reference evidence="9 10" key="1">
    <citation type="submission" date="2017-08" db="EMBL/GenBank/DDBJ databases">
        <title>The complete genome sequence of Maribacter sp. B1, isolated from deep-sea sediment.</title>
        <authorList>
            <person name="Wu Y.-H."/>
            <person name="Cheng H."/>
            <person name="Xu X.-W."/>
        </authorList>
    </citation>
    <scope>NUCLEOTIDE SEQUENCE [LARGE SCALE GENOMIC DNA]</scope>
    <source>
        <strain evidence="9 10">B1</strain>
    </source>
</reference>
<dbReference type="GO" id="GO:0016491">
    <property type="term" value="F:oxidoreductase activity"/>
    <property type="evidence" value="ECO:0007669"/>
    <property type="project" value="UniProtKB-KW"/>
</dbReference>
<dbReference type="Gene3D" id="3.10.20.30">
    <property type="match status" value="1"/>
</dbReference>